<dbReference type="InterPro" id="IPR002495">
    <property type="entry name" value="Glyco_trans_8"/>
</dbReference>
<gene>
    <name evidence="1" type="ORF">BMF94_3155</name>
</gene>
<dbReference type="OrthoDB" id="2014201at2759"/>
<sequence length="335" mass="38235">MIDNKGRKAYVTLLTNERYLAGLLLLDHTMKVVGTRHPLVVLTTASFPERHLNLLKTLGIECRVVGLLEPKGEVKLIAERFRDTWSKLQAFALEDYERVVLLDCDMTLFENIDHLLDDEDILPGSDWIAASHVCACNPLDEDWYLPDCKPENCSFTYAESQPNFAPPPAALLSTKRTWGLLNSGLVVLSPSKALHDRIVHHLHTSPTVATMALPDQDLLGEVFEGRWTPLPWRMNALKTFRWVHPKLWFVEREGGARVEGRERNQLQGVGHGIAVLHYIVEKPWLEVLPADSRDAETHRWWWADWRQMLAAWLEDANLHKHVASVEKLVVKGSQD</sequence>
<dbReference type="SUPFAM" id="SSF53448">
    <property type="entry name" value="Nucleotide-diphospho-sugar transferases"/>
    <property type="match status" value="1"/>
</dbReference>
<accession>A0A2S5BA68</accession>
<dbReference type="InterPro" id="IPR029044">
    <property type="entry name" value="Nucleotide-diphossugar_trans"/>
</dbReference>
<dbReference type="GO" id="GO:0016757">
    <property type="term" value="F:glycosyltransferase activity"/>
    <property type="evidence" value="ECO:0007669"/>
    <property type="project" value="InterPro"/>
</dbReference>
<reference evidence="1 2" key="1">
    <citation type="journal article" date="2018" name="Front. Microbiol.">
        <title>Prospects for Fungal Bioremediation of Acidic Radioactive Waste Sites: Characterization and Genome Sequence of Rhodotorula taiwanensis MD1149.</title>
        <authorList>
            <person name="Tkavc R."/>
            <person name="Matrosova V.Y."/>
            <person name="Grichenko O.E."/>
            <person name="Gostincar C."/>
            <person name="Volpe R.P."/>
            <person name="Klimenkova P."/>
            <person name="Gaidamakova E.K."/>
            <person name="Zhou C.E."/>
            <person name="Stewart B.J."/>
            <person name="Lyman M.G."/>
            <person name="Malfatti S.A."/>
            <person name="Rubinfeld B."/>
            <person name="Courtot M."/>
            <person name="Singh J."/>
            <person name="Dalgard C.L."/>
            <person name="Hamilton T."/>
            <person name="Frey K.G."/>
            <person name="Gunde-Cimerman N."/>
            <person name="Dugan L."/>
            <person name="Daly M.J."/>
        </authorList>
    </citation>
    <scope>NUCLEOTIDE SEQUENCE [LARGE SCALE GENOMIC DNA]</scope>
    <source>
        <strain evidence="1 2">MD1149</strain>
    </source>
</reference>
<dbReference type="EMBL" id="PJQD01000035">
    <property type="protein sequence ID" value="POY73621.1"/>
    <property type="molecule type" value="Genomic_DNA"/>
</dbReference>
<organism evidence="1 2">
    <name type="scientific">Rhodotorula taiwanensis</name>
    <dbReference type="NCBI Taxonomy" id="741276"/>
    <lineage>
        <taxon>Eukaryota</taxon>
        <taxon>Fungi</taxon>
        <taxon>Dikarya</taxon>
        <taxon>Basidiomycota</taxon>
        <taxon>Pucciniomycotina</taxon>
        <taxon>Microbotryomycetes</taxon>
        <taxon>Sporidiobolales</taxon>
        <taxon>Sporidiobolaceae</taxon>
        <taxon>Rhodotorula</taxon>
    </lineage>
</organism>
<evidence type="ECO:0000313" key="1">
    <source>
        <dbReference type="EMBL" id="POY73621.1"/>
    </source>
</evidence>
<evidence type="ECO:0008006" key="3">
    <source>
        <dbReference type="Google" id="ProtNLM"/>
    </source>
</evidence>
<dbReference type="STRING" id="741276.A0A2S5BA68"/>
<proteinExistence type="predicted"/>
<dbReference type="AlphaFoldDB" id="A0A2S5BA68"/>
<dbReference type="InterPro" id="IPR050587">
    <property type="entry name" value="GNT1/Glycosyltrans_8"/>
</dbReference>
<dbReference type="Pfam" id="PF01501">
    <property type="entry name" value="Glyco_transf_8"/>
    <property type="match status" value="1"/>
</dbReference>
<dbReference type="PANTHER" id="PTHR11183">
    <property type="entry name" value="GLYCOGENIN SUBFAMILY MEMBER"/>
    <property type="match status" value="1"/>
</dbReference>
<keyword evidence="2" id="KW-1185">Reference proteome</keyword>
<dbReference type="Proteomes" id="UP000237144">
    <property type="component" value="Unassembled WGS sequence"/>
</dbReference>
<protein>
    <recommendedName>
        <fullName evidence="3">Glycosyltransferase family 8 protein</fullName>
    </recommendedName>
</protein>
<evidence type="ECO:0000313" key="2">
    <source>
        <dbReference type="Proteomes" id="UP000237144"/>
    </source>
</evidence>
<name>A0A2S5BA68_9BASI</name>
<comment type="caution">
    <text evidence="1">The sequence shown here is derived from an EMBL/GenBank/DDBJ whole genome shotgun (WGS) entry which is preliminary data.</text>
</comment>
<dbReference type="Gene3D" id="3.90.550.10">
    <property type="entry name" value="Spore Coat Polysaccharide Biosynthesis Protein SpsA, Chain A"/>
    <property type="match status" value="1"/>
</dbReference>